<protein>
    <submittedName>
        <fullName evidence="2">Uncharacterized protein</fullName>
    </submittedName>
</protein>
<comment type="caution">
    <text evidence="2">The sequence shown here is derived from an EMBL/GenBank/DDBJ whole genome shotgun (WGS) entry which is preliminary data.</text>
</comment>
<organism evidence="2 3">
    <name type="scientific">Algoriphagus confluentis</name>
    <dbReference type="NCBI Taxonomy" id="1697556"/>
    <lineage>
        <taxon>Bacteria</taxon>
        <taxon>Pseudomonadati</taxon>
        <taxon>Bacteroidota</taxon>
        <taxon>Cytophagia</taxon>
        <taxon>Cytophagales</taxon>
        <taxon>Cyclobacteriaceae</taxon>
        <taxon>Algoriphagus</taxon>
    </lineage>
</organism>
<keyword evidence="3" id="KW-1185">Reference proteome</keyword>
<accession>A0ABQ6PVD1</accession>
<gene>
    <name evidence="2" type="ORF">Aconfl_33400</name>
</gene>
<sequence>MLAIFGLFLILGFFSCQSEDNDLIPIEDELLTGEYHVNAKIDGIQKDFPFTFCGKFEDEGNFSLLVGGTSGQGDSPEPALTIVLEKGGDILVGNYTVNSNELSAEYVSAVGEDSFYASSVVLPKDFSLKITAINEKKIRGTFQGTFKNGNGQTLTLTEGSFFLPITIR</sequence>
<dbReference type="EMBL" id="BTPD01000011">
    <property type="protein sequence ID" value="GMQ30697.1"/>
    <property type="molecule type" value="Genomic_DNA"/>
</dbReference>
<feature type="chain" id="PRO_5047362426" evidence="1">
    <location>
        <begin position="19"/>
        <end position="168"/>
    </location>
</feature>
<keyword evidence="1" id="KW-0732">Signal</keyword>
<evidence type="ECO:0000256" key="1">
    <source>
        <dbReference type="SAM" id="SignalP"/>
    </source>
</evidence>
<proteinExistence type="predicted"/>
<feature type="signal peptide" evidence="1">
    <location>
        <begin position="1"/>
        <end position="18"/>
    </location>
</feature>
<evidence type="ECO:0000313" key="2">
    <source>
        <dbReference type="EMBL" id="GMQ30697.1"/>
    </source>
</evidence>
<reference evidence="2 3" key="1">
    <citation type="submission" date="2023-08" db="EMBL/GenBank/DDBJ databases">
        <title>Draft genome sequence of Algoriphagus confluentis.</title>
        <authorList>
            <person name="Takatani N."/>
            <person name="Hosokawa M."/>
            <person name="Sawabe T."/>
        </authorList>
    </citation>
    <scope>NUCLEOTIDE SEQUENCE [LARGE SCALE GENOMIC DNA]</scope>
    <source>
        <strain evidence="2 3">NBRC 111222</strain>
    </source>
</reference>
<evidence type="ECO:0000313" key="3">
    <source>
        <dbReference type="Proteomes" id="UP001338309"/>
    </source>
</evidence>
<name>A0ABQ6PVD1_9BACT</name>
<dbReference type="Proteomes" id="UP001338309">
    <property type="component" value="Unassembled WGS sequence"/>
</dbReference>